<sequence length="114" mass="12994">MYNLLLSNWALVEDQLQLILNHQYLQPQPTPKLFNILGLHSTSPLASYHRLRVEASVLITSHRLTLYGQYLQGSPNSLWTSSTTNPPKTSQTDETIPRPIKITSFATFPRRTAF</sequence>
<accession>A0A0L6UVN4</accession>
<reference evidence="2 3" key="1">
    <citation type="submission" date="2015-08" db="EMBL/GenBank/DDBJ databases">
        <title>Next Generation Sequencing and Analysis of the Genome of Puccinia sorghi L Schw, the Causal Agent of Maize Common Rust.</title>
        <authorList>
            <person name="Rochi L."/>
            <person name="Burguener G."/>
            <person name="Darino M."/>
            <person name="Turjanski A."/>
            <person name="Kreff E."/>
            <person name="Dieguez M.J."/>
            <person name="Sacco F."/>
        </authorList>
    </citation>
    <scope>NUCLEOTIDE SEQUENCE [LARGE SCALE GENOMIC DNA]</scope>
    <source>
        <strain evidence="2 3">RO10H11247</strain>
    </source>
</reference>
<dbReference type="EMBL" id="LAVV01008513">
    <property type="protein sequence ID" value="KNZ52588.1"/>
    <property type="molecule type" value="Genomic_DNA"/>
</dbReference>
<feature type="compositionally biased region" description="Polar residues" evidence="1">
    <location>
        <begin position="77"/>
        <end position="94"/>
    </location>
</feature>
<dbReference type="VEuPathDB" id="FungiDB:VP01_350g4"/>
<dbReference type="Proteomes" id="UP000037035">
    <property type="component" value="Unassembled WGS sequence"/>
</dbReference>
<name>A0A0L6UVN4_9BASI</name>
<feature type="region of interest" description="Disordered" evidence="1">
    <location>
        <begin position="77"/>
        <end position="96"/>
    </location>
</feature>
<evidence type="ECO:0000313" key="2">
    <source>
        <dbReference type="EMBL" id="KNZ52588.1"/>
    </source>
</evidence>
<proteinExistence type="predicted"/>
<evidence type="ECO:0000313" key="3">
    <source>
        <dbReference type="Proteomes" id="UP000037035"/>
    </source>
</evidence>
<protein>
    <submittedName>
        <fullName evidence="2">Uncharacterized protein</fullName>
    </submittedName>
</protein>
<keyword evidence="3" id="KW-1185">Reference proteome</keyword>
<dbReference type="AlphaFoldDB" id="A0A0L6UVN4"/>
<gene>
    <name evidence="2" type="ORF">VP01_350g4</name>
</gene>
<comment type="caution">
    <text evidence="2">The sequence shown here is derived from an EMBL/GenBank/DDBJ whole genome shotgun (WGS) entry which is preliminary data.</text>
</comment>
<organism evidence="2 3">
    <name type="scientific">Puccinia sorghi</name>
    <dbReference type="NCBI Taxonomy" id="27349"/>
    <lineage>
        <taxon>Eukaryota</taxon>
        <taxon>Fungi</taxon>
        <taxon>Dikarya</taxon>
        <taxon>Basidiomycota</taxon>
        <taxon>Pucciniomycotina</taxon>
        <taxon>Pucciniomycetes</taxon>
        <taxon>Pucciniales</taxon>
        <taxon>Pucciniaceae</taxon>
        <taxon>Puccinia</taxon>
    </lineage>
</organism>
<evidence type="ECO:0000256" key="1">
    <source>
        <dbReference type="SAM" id="MobiDB-lite"/>
    </source>
</evidence>